<reference evidence="2" key="1">
    <citation type="submission" date="2017-05" db="EMBL/GenBank/DDBJ databases">
        <title>The Genome Sequence of Enterococcus sp. 9E7_DIV0242.</title>
        <authorList>
            <consortium name="The Broad Institute Genomics Platform"/>
            <consortium name="The Broad Institute Genomic Center for Infectious Diseases"/>
            <person name="Earl A."/>
            <person name="Manson A."/>
            <person name="Schwartman J."/>
            <person name="Gilmore M."/>
            <person name="Abouelleil A."/>
            <person name="Cao P."/>
            <person name="Chapman S."/>
            <person name="Cusick C."/>
            <person name="Shea T."/>
            <person name="Young S."/>
            <person name="Neafsey D."/>
            <person name="Nusbaum C."/>
            <person name="Birren B."/>
        </authorList>
    </citation>
    <scope>NUCLEOTIDE SEQUENCE [LARGE SCALE GENOMIC DNA]</scope>
    <source>
        <strain evidence="2">9E7_DIV0242</strain>
    </source>
</reference>
<dbReference type="EMBL" id="CP147247">
    <property type="protein sequence ID" value="WYJ90864.1"/>
    <property type="molecule type" value="Genomic_DNA"/>
</dbReference>
<dbReference type="AlphaFoldDB" id="A0A242K865"/>
<organism evidence="2">
    <name type="scientific">Candidatus Enterococcus clewellii</name>
    <dbReference type="NCBI Taxonomy" id="1834193"/>
    <lineage>
        <taxon>Bacteria</taxon>
        <taxon>Bacillati</taxon>
        <taxon>Bacillota</taxon>
        <taxon>Bacilli</taxon>
        <taxon>Lactobacillales</taxon>
        <taxon>Enterococcaceae</taxon>
        <taxon>Enterococcus</taxon>
    </lineage>
</organism>
<feature type="coiled-coil region" evidence="1">
    <location>
        <begin position="2"/>
        <end position="43"/>
    </location>
</feature>
<name>A0A242K865_9ENTE</name>
<evidence type="ECO:0000256" key="1">
    <source>
        <dbReference type="SAM" id="Coils"/>
    </source>
</evidence>
<dbReference type="OrthoDB" id="1868841at2"/>
<evidence type="ECO:0008006" key="5">
    <source>
        <dbReference type="Google" id="ProtNLM"/>
    </source>
</evidence>
<reference evidence="3" key="2">
    <citation type="submission" date="2017-05" db="EMBL/GenBank/DDBJ databases">
        <authorList>
            <consortium name="The Broad Institute Genomics Platform"/>
            <consortium name="The Broad Institute Genomic Center for Infectious Diseases"/>
            <person name="Earl A."/>
            <person name="Manson A."/>
            <person name="Schwartman J."/>
            <person name="Gilmore M."/>
            <person name="Abouelleil A."/>
            <person name="Cao P."/>
            <person name="Chapman S."/>
            <person name="Cusick C."/>
            <person name="Shea T."/>
            <person name="Young S."/>
            <person name="Neafsey D."/>
            <person name="Nusbaum C."/>
            <person name="Birren B."/>
        </authorList>
    </citation>
    <scope>NUCLEOTIDE SEQUENCE</scope>
    <source>
        <strain evidence="3">9E7_DIV0242</strain>
    </source>
</reference>
<keyword evidence="1" id="KW-0175">Coiled coil</keyword>
<proteinExistence type="predicted"/>
<keyword evidence="4" id="KW-1185">Reference proteome</keyword>
<evidence type="ECO:0000313" key="2">
    <source>
        <dbReference type="EMBL" id="OTP17257.1"/>
    </source>
</evidence>
<reference evidence="3" key="3">
    <citation type="submission" date="2024-03" db="EMBL/GenBank/DDBJ databases">
        <title>The Genome Sequence of Enterococcus sp. DIV0242b.</title>
        <authorList>
            <consortium name="The Broad Institute Genomics Platform"/>
            <consortium name="The Broad Institute Microbial Omics Core"/>
            <consortium name="The Broad Institute Genomic Center for Infectious Diseases"/>
            <person name="Earl A."/>
            <person name="Manson A."/>
            <person name="Gilmore M."/>
            <person name="Schwartman J."/>
            <person name="Shea T."/>
            <person name="Abouelleil A."/>
            <person name="Cao P."/>
            <person name="Chapman S."/>
            <person name="Cusick C."/>
            <person name="Young S."/>
            <person name="Neafsey D."/>
            <person name="Nusbaum C."/>
            <person name="Birren B."/>
        </authorList>
    </citation>
    <scope>NUCLEOTIDE SEQUENCE</scope>
    <source>
        <strain evidence="3">9E7_DIV0242</strain>
    </source>
</reference>
<sequence>MNLRRKREIEKIQNEMQELLERLEEIQEEEEEYRDNMPENLQESFRYEESEEASGNLDDAYSEIESAIETLQLITE</sequence>
<evidence type="ECO:0000313" key="4">
    <source>
        <dbReference type="Proteomes" id="UP000195141"/>
    </source>
</evidence>
<accession>A0A242K865</accession>
<dbReference type="RefSeq" id="WP_086348502.1">
    <property type="nucleotide sequence ID" value="NZ_CP147247.1"/>
</dbReference>
<evidence type="ECO:0000313" key="3">
    <source>
        <dbReference type="EMBL" id="WYJ90864.1"/>
    </source>
</evidence>
<dbReference type="Proteomes" id="UP000195141">
    <property type="component" value="Chromosome"/>
</dbReference>
<gene>
    <name evidence="2" type="ORF">A5888_001395</name>
    <name evidence="3" type="ORF">A5888_002632</name>
</gene>
<protein>
    <recommendedName>
        <fullName evidence="5">ABC transporter Uup C-terminal domain-containing protein</fullName>
    </recommendedName>
</protein>
<dbReference type="EMBL" id="NGMM01000002">
    <property type="protein sequence ID" value="OTP17257.1"/>
    <property type="molecule type" value="Genomic_DNA"/>
</dbReference>